<dbReference type="CDD" id="cd07208">
    <property type="entry name" value="Pat_hypo_Ecoli_yjju_like"/>
    <property type="match status" value="1"/>
</dbReference>
<feature type="short sequence motif" description="GXGXXG" evidence="4">
    <location>
        <begin position="9"/>
        <end position="14"/>
    </location>
</feature>
<sequence>MSVGLVVEGGGMRGIFAAGVLDYLMDQEIVFPNIIGVSSGATHACSYASGQRGRAFEAFTDFLDDPEFCSVRNLRKTGDYYSVDFVYHKIPEELYPLDQEGMEKRGVCFRVVTTNCITGKAEYPQVSDLRTDLEYIRASSAQPLAARMVPIDGYVYMDGAAADAIPVRYTLENNEKAVVILTQPEGYRKNPLQPLMPMLRARYRRYPRFLETLAESNRNYNRTLDYLDEQIEAGKAFVIAPMGPLNIAPTQKDRRKLKRAYDEGYFVAEGLGEKLKEFIGDM</sequence>
<evidence type="ECO:0000256" key="3">
    <source>
        <dbReference type="ARBA" id="ARBA00023098"/>
    </source>
</evidence>
<organism evidence="6 7">
    <name type="scientific">Hornefia porci</name>
    <dbReference type="NCBI Taxonomy" id="2652292"/>
    <lineage>
        <taxon>Bacteria</taxon>
        <taxon>Bacillati</taxon>
        <taxon>Bacillota</taxon>
        <taxon>Clostridia</taxon>
        <taxon>Peptostreptococcales</taxon>
        <taxon>Anaerovoracaceae</taxon>
        <taxon>Hornefia</taxon>
    </lineage>
</organism>
<protein>
    <recommendedName>
        <fullName evidence="5">PNPLA domain-containing protein</fullName>
    </recommendedName>
</protein>
<evidence type="ECO:0000256" key="2">
    <source>
        <dbReference type="ARBA" id="ARBA00022963"/>
    </source>
</evidence>
<dbReference type="InterPro" id="IPR002641">
    <property type="entry name" value="PNPLA_dom"/>
</dbReference>
<dbReference type="Pfam" id="PF01734">
    <property type="entry name" value="Patatin"/>
    <property type="match status" value="1"/>
</dbReference>
<dbReference type="InterPro" id="IPR045943">
    <property type="entry name" value="DUF6363"/>
</dbReference>
<accession>A0A1Q9JKS1</accession>
<dbReference type="PANTHER" id="PTHR14226">
    <property type="entry name" value="NEUROPATHY TARGET ESTERASE/SWISS CHEESE D.MELANOGASTER"/>
    <property type="match status" value="1"/>
</dbReference>
<evidence type="ECO:0000313" key="6">
    <source>
        <dbReference type="EMBL" id="OLR56799.1"/>
    </source>
</evidence>
<evidence type="ECO:0000313" key="7">
    <source>
        <dbReference type="Proteomes" id="UP000187404"/>
    </source>
</evidence>
<keyword evidence="3 4" id="KW-0443">Lipid metabolism</keyword>
<comment type="caution">
    <text evidence="6">The sequence shown here is derived from an EMBL/GenBank/DDBJ whole genome shotgun (WGS) entry which is preliminary data.</text>
</comment>
<dbReference type="SUPFAM" id="SSF52151">
    <property type="entry name" value="FabD/lysophospholipase-like"/>
    <property type="match status" value="1"/>
</dbReference>
<keyword evidence="7" id="KW-1185">Reference proteome</keyword>
<feature type="short sequence motif" description="DGA/G" evidence="4">
    <location>
        <begin position="158"/>
        <end position="160"/>
    </location>
</feature>
<evidence type="ECO:0000256" key="4">
    <source>
        <dbReference type="PROSITE-ProRule" id="PRU01161"/>
    </source>
</evidence>
<proteinExistence type="predicted"/>
<dbReference type="GO" id="GO:0016787">
    <property type="term" value="F:hydrolase activity"/>
    <property type="evidence" value="ECO:0007669"/>
    <property type="project" value="UniProtKB-UniRule"/>
</dbReference>
<feature type="active site" description="Proton acceptor" evidence="4">
    <location>
        <position position="158"/>
    </location>
</feature>
<feature type="domain" description="PNPLA" evidence="5">
    <location>
        <begin position="5"/>
        <end position="171"/>
    </location>
</feature>
<dbReference type="Gene3D" id="3.40.1090.10">
    <property type="entry name" value="Cytosolic phospholipase A2 catalytic domain"/>
    <property type="match status" value="2"/>
</dbReference>
<dbReference type="STRING" id="1261640.BHK98_12425"/>
<feature type="active site" description="Nucleophile" evidence="4">
    <location>
        <position position="38"/>
    </location>
</feature>
<feature type="short sequence motif" description="GXSXG" evidence="4">
    <location>
        <begin position="36"/>
        <end position="40"/>
    </location>
</feature>
<dbReference type="PANTHER" id="PTHR14226:SF25">
    <property type="entry name" value="PHOSPHOESTERASE"/>
    <property type="match status" value="1"/>
</dbReference>
<dbReference type="PROSITE" id="PS51635">
    <property type="entry name" value="PNPLA"/>
    <property type="match status" value="1"/>
</dbReference>
<dbReference type="InterPro" id="IPR037483">
    <property type="entry name" value="YjjU-like"/>
</dbReference>
<keyword evidence="2 4" id="KW-0442">Lipid degradation</keyword>
<evidence type="ECO:0000256" key="1">
    <source>
        <dbReference type="ARBA" id="ARBA00022801"/>
    </source>
</evidence>
<dbReference type="GO" id="GO:0016042">
    <property type="term" value="P:lipid catabolic process"/>
    <property type="evidence" value="ECO:0007669"/>
    <property type="project" value="UniProtKB-UniRule"/>
</dbReference>
<dbReference type="OrthoDB" id="9802424at2"/>
<dbReference type="InterPro" id="IPR050301">
    <property type="entry name" value="NTE"/>
</dbReference>
<dbReference type="Proteomes" id="UP000187404">
    <property type="component" value="Unassembled WGS sequence"/>
</dbReference>
<dbReference type="EMBL" id="MJIE01000001">
    <property type="protein sequence ID" value="OLR56799.1"/>
    <property type="molecule type" value="Genomic_DNA"/>
</dbReference>
<gene>
    <name evidence="6" type="ORF">BHK98_12425</name>
</gene>
<dbReference type="RefSeq" id="WP_075714709.1">
    <property type="nucleotide sequence ID" value="NZ_MJIE01000001.1"/>
</dbReference>
<dbReference type="InterPro" id="IPR016035">
    <property type="entry name" value="Acyl_Trfase/lysoPLipase"/>
</dbReference>
<reference evidence="6 7" key="1">
    <citation type="journal article" date="2016" name="Appl. Environ. Microbiol.">
        <title>Function and Phylogeny of Bacterial Butyryl Coenzyme A:Acetate Transferases and Their Diversity in the Proximal Colon of Swine.</title>
        <authorList>
            <person name="Trachsel J."/>
            <person name="Bayles D.O."/>
            <person name="Looft T."/>
            <person name="Levine U.Y."/>
            <person name="Allen H.K."/>
        </authorList>
    </citation>
    <scope>NUCLEOTIDE SEQUENCE [LARGE SCALE GENOMIC DNA]</scope>
    <source>
        <strain evidence="6 7">68-3-10</strain>
    </source>
</reference>
<name>A0A1Q9JKS1_9FIRM</name>
<dbReference type="AlphaFoldDB" id="A0A1Q9JKS1"/>
<dbReference type="Pfam" id="PF19890">
    <property type="entry name" value="DUF6363"/>
    <property type="match status" value="1"/>
</dbReference>
<evidence type="ECO:0000259" key="5">
    <source>
        <dbReference type="PROSITE" id="PS51635"/>
    </source>
</evidence>
<keyword evidence="1 4" id="KW-0378">Hydrolase</keyword>